<proteinExistence type="predicted"/>
<dbReference type="EMBL" id="LXQA010035447">
    <property type="protein sequence ID" value="MCH97617.1"/>
    <property type="molecule type" value="Genomic_DNA"/>
</dbReference>
<feature type="non-terminal residue" evidence="1">
    <location>
        <position position="1"/>
    </location>
</feature>
<comment type="caution">
    <text evidence="1">The sequence shown here is derived from an EMBL/GenBank/DDBJ whole genome shotgun (WGS) entry which is preliminary data.</text>
</comment>
<name>A0A392NCN2_9FABA</name>
<protein>
    <submittedName>
        <fullName evidence="1">Uncharacterized protein</fullName>
    </submittedName>
</protein>
<sequence length="119" mass="13466">AYQRTLSRGRFLIKIPLPSIRETLSEVKTEEAKQKVMMGSRPLFQKLMALLLLLETIGWKLHGRPVNVKKKGEGCALQATTSDQKQQSPSNSLLLTTKQLEQLYKLPESQAFLVCSPQR</sequence>
<organism evidence="1 2">
    <name type="scientific">Trifolium medium</name>
    <dbReference type="NCBI Taxonomy" id="97028"/>
    <lineage>
        <taxon>Eukaryota</taxon>
        <taxon>Viridiplantae</taxon>
        <taxon>Streptophyta</taxon>
        <taxon>Embryophyta</taxon>
        <taxon>Tracheophyta</taxon>
        <taxon>Spermatophyta</taxon>
        <taxon>Magnoliopsida</taxon>
        <taxon>eudicotyledons</taxon>
        <taxon>Gunneridae</taxon>
        <taxon>Pentapetalae</taxon>
        <taxon>rosids</taxon>
        <taxon>fabids</taxon>
        <taxon>Fabales</taxon>
        <taxon>Fabaceae</taxon>
        <taxon>Papilionoideae</taxon>
        <taxon>50 kb inversion clade</taxon>
        <taxon>NPAAA clade</taxon>
        <taxon>Hologalegina</taxon>
        <taxon>IRL clade</taxon>
        <taxon>Trifolieae</taxon>
        <taxon>Trifolium</taxon>
    </lineage>
</organism>
<dbReference type="AlphaFoldDB" id="A0A392NCN2"/>
<reference evidence="1 2" key="1">
    <citation type="journal article" date="2018" name="Front. Plant Sci.">
        <title>Red Clover (Trifolium pratense) and Zigzag Clover (T. medium) - A Picture of Genomic Similarities and Differences.</title>
        <authorList>
            <person name="Dluhosova J."/>
            <person name="Istvanek J."/>
            <person name="Nedelnik J."/>
            <person name="Repkova J."/>
        </authorList>
    </citation>
    <scope>NUCLEOTIDE SEQUENCE [LARGE SCALE GENOMIC DNA]</scope>
    <source>
        <strain evidence="2">cv. 10/8</strain>
        <tissue evidence="1">Leaf</tissue>
    </source>
</reference>
<keyword evidence="2" id="KW-1185">Reference proteome</keyword>
<evidence type="ECO:0000313" key="2">
    <source>
        <dbReference type="Proteomes" id="UP000265520"/>
    </source>
</evidence>
<dbReference type="Proteomes" id="UP000265520">
    <property type="component" value="Unassembled WGS sequence"/>
</dbReference>
<evidence type="ECO:0000313" key="1">
    <source>
        <dbReference type="EMBL" id="MCH97617.1"/>
    </source>
</evidence>
<accession>A0A392NCN2</accession>